<dbReference type="GO" id="GO:0007004">
    <property type="term" value="P:telomere maintenance via telomerase"/>
    <property type="evidence" value="ECO:0007669"/>
    <property type="project" value="InterPro"/>
</dbReference>
<evidence type="ECO:0000256" key="2">
    <source>
        <dbReference type="ARBA" id="ARBA00004574"/>
    </source>
</evidence>
<feature type="domain" description="Shelterin complex subunit TPP1/Est3" evidence="7">
    <location>
        <begin position="46"/>
        <end position="145"/>
    </location>
</feature>
<reference evidence="8" key="2">
    <citation type="submission" date="2025-09" db="UniProtKB">
        <authorList>
            <consortium name="Ensembl"/>
        </authorList>
    </citation>
    <scope>IDENTIFICATION</scope>
</reference>
<sequence>METSWITAAILSPGCYCDMAWVANVLEVFPADSLCPGGLMHGDVSQRSRVFCVSDCNVSVKAIITEPALNKFYKGEEELHMEHIKGKAILIQEFYTDLDLHQELNKCEFYLVVNRFRYLPGCFQHLEVQHCSSYPPVWEKQKELWREMQKKSEANSGINLTQLLNIMDKTGEETWVGRAFACLNAVSDDGGGSYESWTPWDRARDLAKGEKFSGSEELFESSSIKMCFPEESSDGFGSADLTVSDAGEGQCVGPVVSKPLDEQESFDLVDTTGVSRLSPEGRNSLSPLNLCPDTRSNKTAGSPSGGSSSCFGLSLQGKRGFAVAMQKDDEHQDKSEKIVLESDEKGDCQKPSDTVQVVHLSPNIADGCPEDDVSLQFCFLPTPQVIQPSSGSSHGPLPRQSSTEPSPPRSHHRAVGEPSPCQSSDVPLLGIAPLEQLSPHRSFHSSMLSQKPSNQQPRLQSPHPLLSLQASCGLSCSGSNDGTTLSVSSAPPRVERRLEPRPLEWRVEMMKKHHDGSLFCYTYAPPTMELCETVCSMRLPGSLRLWAQNAFRQEEM</sequence>
<dbReference type="PANTHER" id="PTHR14487">
    <property type="entry name" value="ADRENOCORTICAL DYSPLASIA PROTEIN ACD"/>
    <property type="match status" value="1"/>
</dbReference>
<dbReference type="PANTHER" id="PTHR14487:SF3">
    <property type="entry name" value="ADRENOCORTICAL DYSPLASIA PROTEIN HOMOLOG"/>
    <property type="match status" value="1"/>
</dbReference>
<evidence type="ECO:0000256" key="3">
    <source>
        <dbReference type="ARBA" id="ARBA00022454"/>
    </source>
</evidence>
<proteinExistence type="predicted"/>
<feature type="region of interest" description="Disordered" evidence="6">
    <location>
        <begin position="273"/>
        <end position="308"/>
    </location>
</feature>
<protein>
    <recommendedName>
        <fullName evidence="7">Shelterin complex subunit TPP1/Est3 domain-containing protein</fullName>
    </recommendedName>
</protein>
<dbReference type="GO" id="GO:0016233">
    <property type="term" value="P:telomere capping"/>
    <property type="evidence" value="ECO:0007669"/>
    <property type="project" value="InterPro"/>
</dbReference>
<organism evidence="8 9">
    <name type="scientific">Eptatretus burgeri</name>
    <name type="common">Inshore hagfish</name>
    <dbReference type="NCBI Taxonomy" id="7764"/>
    <lineage>
        <taxon>Eukaryota</taxon>
        <taxon>Metazoa</taxon>
        <taxon>Chordata</taxon>
        <taxon>Craniata</taxon>
        <taxon>Vertebrata</taxon>
        <taxon>Cyclostomata</taxon>
        <taxon>Myxini</taxon>
        <taxon>Myxiniformes</taxon>
        <taxon>Myxinidae</taxon>
        <taxon>Eptatretinae</taxon>
        <taxon>Eptatretus</taxon>
    </lineage>
</organism>
<dbReference type="AlphaFoldDB" id="A0A8C4Q7H4"/>
<accession>A0A8C4Q7H4</accession>
<evidence type="ECO:0000259" key="7">
    <source>
        <dbReference type="Pfam" id="PF10341"/>
    </source>
</evidence>
<dbReference type="GO" id="GO:0042162">
    <property type="term" value="F:telomeric DNA binding"/>
    <property type="evidence" value="ECO:0007669"/>
    <property type="project" value="InterPro"/>
</dbReference>
<evidence type="ECO:0000256" key="5">
    <source>
        <dbReference type="ARBA" id="ARBA00023242"/>
    </source>
</evidence>
<evidence type="ECO:0000256" key="1">
    <source>
        <dbReference type="ARBA" id="ARBA00004123"/>
    </source>
</evidence>
<feature type="region of interest" description="Disordered" evidence="6">
    <location>
        <begin position="387"/>
        <end position="427"/>
    </location>
</feature>
<dbReference type="InterPro" id="IPR019437">
    <property type="entry name" value="TPP1/Est3"/>
</dbReference>
<dbReference type="Pfam" id="PF10341">
    <property type="entry name" value="TPP1"/>
    <property type="match status" value="1"/>
</dbReference>
<reference evidence="8" key="1">
    <citation type="submission" date="2025-08" db="UniProtKB">
        <authorList>
            <consortium name="Ensembl"/>
        </authorList>
    </citation>
    <scope>IDENTIFICATION</scope>
</reference>
<evidence type="ECO:0000313" key="9">
    <source>
        <dbReference type="Proteomes" id="UP000694388"/>
    </source>
</evidence>
<feature type="compositionally biased region" description="Polar residues" evidence="6">
    <location>
        <begin position="444"/>
        <end position="459"/>
    </location>
</feature>
<keyword evidence="5" id="KW-0539">Nucleus</keyword>
<feature type="region of interest" description="Disordered" evidence="6">
    <location>
        <begin position="441"/>
        <end position="461"/>
    </location>
</feature>
<evidence type="ECO:0000256" key="4">
    <source>
        <dbReference type="ARBA" id="ARBA00022895"/>
    </source>
</evidence>
<dbReference type="GO" id="GO:0070198">
    <property type="term" value="P:protein localization to chromosome, telomeric region"/>
    <property type="evidence" value="ECO:0007669"/>
    <property type="project" value="TreeGrafter"/>
</dbReference>
<evidence type="ECO:0000313" key="8">
    <source>
        <dbReference type="Ensembl" id="ENSEBUP00000010892.1"/>
    </source>
</evidence>
<keyword evidence="3" id="KW-0158">Chromosome</keyword>
<dbReference type="GO" id="GO:0032211">
    <property type="term" value="P:negative regulation of telomere maintenance via telomerase"/>
    <property type="evidence" value="ECO:0007669"/>
    <property type="project" value="TreeGrafter"/>
</dbReference>
<dbReference type="Gene3D" id="2.40.50.960">
    <property type="match status" value="1"/>
</dbReference>
<dbReference type="GO" id="GO:0070187">
    <property type="term" value="C:shelterin complex"/>
    <property type="evidence" value="ECO:0007669"/>
    <property type="project" value="InterPro"/>
</dbReference>
<dbReference type="Ensembl" id="ENSEBUT00000011448.1">
    <property type="protein sequence ID" value="ENSEBUP00000010892.1"/>
    <property type="gene ID" value="ENSEBUG00000007005.1"/>
</dbReference>
<feature type="compositionally biased region" description="Polar residues" evidence="6">
    <location>
        <begin position="387"/>
        <end position="404"/>
    </location>
</feature>
<keyword evidence="9" id="KW-1185">Reference proteome</keyword>
<comment type="subcellular location">
    <subcellularLocation>
        <location evidence="2">Chromosome</location>
        <location evidence="2">Telomere</location>
    </subcellularLocation>
    <subcellularLocation>
        <location evidence="1">Nucleus</location>
    </subcellularLocation>
</comment>
<dbReference type="GO" id="GO:0005697">
    <property type="term" value="C:telomerase holoenzyme complex"/>
    <property type="evidence" value="ECO:0007669"/>
    <property type="project" value="InterPro"/>
</dbReference>
<evidence type="ECO:0000256" key="6">
    <source>
        <dbReference type="SAM" id="MobiDB-lite"/>
    </source>
</evidence>
<dbReference type="Proteomes" id="UP000694388">
    <property type="component" value="Unplaced"/>
</dbReference>
<keyword evidence="4" id="KW-0779">Telomere</keyword>
<name>A0A8C4Q7H4_EPTBU</name>
<dbReference type="InterPro" id="IPR028631">
    <property type="entry name" value="ACD"/>
</dbReference>